<evidence type="ECO:0000256" key="4">
    <source>
        <dbReference type="ARBA" id="ARBA00022692"/>
    </source>
</evidence>
<evidence type="ECO:0000256" key="3">
    <source>
        <dbReference type="ARBA" id="ARBA00022475"/>
    </source>
</evidence>
<accession>A0A081BR33</accession>
<feature type="transmembrane region" description="Helical" evidence="7">
    <location>
        <begin position="7"/>
        <end position="32"/>
    </location>
</feature>
<comment type="similarity">
    <text evidence="7">Belongs to the binding-protein-dependent transport system permease family.</text>
</comment>
<evidence type="ECO:0000256" key="1">
    <source>
        <dbReference type="ARBA" id="ARBA00004651"/>
    </source>
</evidence>
<evidence type="ECO:0000259" key="8">
    <source>
        <dbReference type="PROSITE" id="PS50928"/>
    </source>
</evidence>
<feature type="transmembrane region" description="Helical" evidence="7">
    <location>
        <begin position="140"/>
        <end position="162"/>
    </location>
</feature>
<feature type="transmembrane region" description="Helical" evidence="7">
    <location>
        <begin position="71"/>
        <end position="94"/>
    </location>
</feature>
<keyword evidence="10" id="KW-1185">Reference proteome</keyword>
<protein>
    <submittedName>
        <fullName evidence="9">Binding-protein-dependent transport systems inner membrane component</fullName>
    </submittedName>
</protein>
<evidence type="ECO:0000256" key="7">
    <source>
        <dbReference type="RuleBase" id="RU363032"/>
    </source>
</evidence>
<evidence type="ECO:0000256" key="6">
    <source>
        <dbReference type="ARBA" id="ARBA00023136"/>
    </source>
</evidence>
<dbReference type="GO" id="GO:0005886">
    <property type="term" value="C:plasma membrane"/>
    <property type="evidence" value="ECO:0007669"/>
    <property type="project" value="UniProtKB-SubCell"/>
</dbReference>
<dbReference type="CDD" id="cd06261">
    <property type="entry name" value="TM_PBP2"/>
    <property type="match status" value="1"/>
</dbReference>
<evidence type="ECO:0000256" key="2">
    <source>
        <dbReference type="ARBA" id="ARBA00022448"/>
    </source>
</evidence>
<dbReference type="PROSITE" id="PS50928">
    <property type="entry name" value="ABC_TM1"/>
    <property type="match status" value="1"/>
</dbReference>
<dbReference type="GO" id="GO:0055085">
    <property type="term" value="P:transmembrane transport"/>
    <property type="evidence" value="ECO:0007669"/>
    <property type="project" value="InterPro"/>
</dbReference>
<dbReference type="HOGENOM" id="CLU_016047_1_2_0"/>
<keyword evidence="2 7" id="KW-0813">Transport</keyword>
<dbReference type="Proteomes" id="UP000030700">
    <property type="component" value="Unassembled WGS sequence"/>
</dbReference>
<reference evidence="9" key="1">
    <citation type="journal article" date="2015" name="PeerJ">
        <title>First genomic representation of candidate bacterial phylum KSB3 points to enhanced environmental sensing as a trigger of wastewater bulking.</title>
        <authorList>
            <person name="Sekiguchi Y."/>
            <person name="Ohashi A."/>
            <person name="Parks D.H."/>
            <person name="Yamauchi T."/>
            <person name="Tyson G.W."/>
            <person name="Hugenholtz P."/>
        </authorList>
    </citation>
    <scope>NUCLEOTIDE SEQUENCE [LARGE SCALE GENOMIC DNA]</scope>
</reference>
<dbReference type="Pfam" id="PF00528">
    <property type="entry name" value="BPD_transp_1"/>
    <property type="match status" value="1"/>
</dbReference>
<feature type="domain" description="ABC transmembrane type-1" evidence="8">
    <location>
        <begin position="71"/>
        <end position="262"/>
    </location>
</feature>
<dbReference type="SUPFAM" id="SSF161098">
    <property type="entry name" value="MetI-like"/>
    <property type="match status" value="1"/>
</dbReference>
<evidence type="ECO:0000313" key="10">
    <source>
        <dbReference type="Proteomes" id="UP000030700"/>
    </source>
</evidence>
<keyword evidence="5 7" id="KW-1133">Transmembrane helix</keyword>
<evidence type="ECO:0000313" key="9">
    <source>
        <dbReference type="EMBL" id="GAK53864.1"/>
    </source>
</evidence>
<dbReference type="EMBL" id="DF820460">
    <property type="protein sequence ID" value="GAK53864.1"/>
    <property type="molecule type" value="Genomic_DNA"/>
</dbReference>
<keyword evidence="4 7" id="KW-0812">Transmembrane</keyword>
<comment type="subcellular location">
    <subcellularLocation>
        <location evidence="1 7">Cell membrane</location>
        <topology evidence="1 7">Multi-pass membrane protein</topology>
    </subcellularLocation>
</comment>
<dbReference type="Gene3D" id="1.10.3720.10">
    <property type="entry name" value="MetI-like"/>
    <property type="match status" value="1"/>
</dbReference>
<feature type="transmembrane region" description="Helical" evidence="7">
    <location>
        <begin position="106"/>
        <end position="128"/>
    </location>
</feature>
<feature type="transmembrane region" description="Helical" evidence="7">
    <location>
        <begin position="183"/>
        <end position="205"/>
    </location>
</feature>
<gene>
    <name evidence="9" type="ORF">U14_05139</name>
</gene>
<dbReference type="InterPro" id="IPR000515">
    <property type="entry name" value="MetI-like"/>
</dbReference>
<proteinExistence type="inferred from homology"/>
<evidence type="ECO:0000256" key="5">
    <source>
        <dbReference type="ARBA" id="ARBA00022989"/>
    </source>
</evidence>
<dbReference type="STRING" id="1499966.U14_05139"/>
<name>A0A081BR33_9BACT</name>
<organism evidence="9">
    <name type="scientific">Candidatus Moduliflexus flocculans</name>
    <dbReference type="NCBI Taxonomy" id="1499966"/>
    <lineage>
        <taxon>Bacteria</taxon>
        <taxon>Candidatus Moduliflexota</taxon>
        <taxon>Candidatus Moduliflexia</taxon>
        <taxon>Candidatus Moduliflexales</taxon>
        <taxon>Candidatus Moduliflexaceae</taxon>
    </lineage>
</organism>
<feature type="transmembrane region" description="Helical" evidence="7">
    <location>
        <begin position="243"/>
        <end position="262"/>
    </location>
</feature>
<keyword evidence="6 7" id="KW-0472">Membrane</keyword>
<dbReference type="AlphaFoldDB" id="A0A081BR33"/>
<sequence>MRVRKQLITIAVLVLLSGLLLVMLFPLLMLGINAIKSEQEFYAGGPFGLPTAFHWEPIQTVATKLKFLQRLWNSATISIPTAIIAVTLSLLNGYALGIGRIRGRTFFLLFFMIAIMLPQESLVYPLYYMFRVVKLYNTKLAVILSLTAAFLSFGTYLLATVMGEFPKDFVEAAELDGAGKLYVLFKIILPLIMPTLSVLFVFFFIWSWNDFFLSMIFLISEKVQTLPLAVLQMRGQYTTNINLQSAAGLILSLPCIVFFLIFQRTLTQGVTASGLKG</sequence>
<dbReference type="PANTHER" id="PTHR43744">
    <property type="entry name" value="ABC TRANSPORTER PERMEASE PROTEIN MG189-RELATED-RELATED"/>
    <property type="match status" value="1"/>
</dbReference>
<dbReference type="PANTHER" id="PTHR43744:SF8">
    <property type="entry name" value="SN-GLYCEROL-3-PHOSPHATE TRANSPORT SYSTEM PERMEASE PROTEIN UGPE"/>
    <property type="match status" value="1"/>
</dbReference>
<dbReference type="InterPro" id="IPR035906">
    <property type="entry name" value="MetI-like_sf"/>
</dbReference>
<keyword evidence="3" id="KW-1003">Cell membrane</keyword>